<dbReference type="InterPro" id="IPR029016">
    <property type="entry name" value="GAF-like_dom_sf"/>
</dbReference>
<proteinExistence type="predicted"/>
<evidence type="ECO:0000313" key="6">
    <source>
        <dbReference type="EMBL" id="QYO75484.1"/>
    </source>
</evidence>
<dbReference type="PANTHER" id="PTHR30136:SF24">
    <property type="entry name" value="HTH-TYPE TRANSCRIPTIONAL REPRESSOR ALLR"/>
    <property type="match status" value="1"/>
</dbReference>
<dbReference type="PANTHER" id="PTHR30136">
    <property type="entry name" value="HELIX-TURN-HELIX TRANSCRIPTIONAL REGULATOR, ICLR FAMILY"/>
    <property type="match status" value="1"/>
</dbReference>
<name>A0ABX8WBL5_9HYPH</name>
<protein>
    <submittedName>
        <fullName evidence="6">IclR family transcriptional regulator</fullName>
    </submittedName>
</protein>
<keyword evidence="7" id="KW-1185">Reference proteome</keyword>
<sequence length="256" mass="27955">MAQQLNNSVARAFEILRLLGRGRPRIGVSDLTRELGLNAITAHRFLKTLEAEGALVQVAKGSYRLGYSLVDLGDRARDEDRLGQWLQPVLDDLTAELGEASMATIYQAGKVVCIARAMPPRSLSVDIRVGDRLEAYCTAHGKMWLAHVSPSERARYLASVRLDALTGRTITHRAQLQHEIDTSRQRGISFNLGEREDGITAVAAPVLAESGRMVAGLSVFGPSTRMDLVAMKRAEKLLVSATEDARAILYGRSTST</sequence>
<accession>A0ABX8WBL5</accession>
<dbReference type="InterPro" id="IPR014757">
    <property type="entry name" value="Tscrpt_reg_IclR_C"/>
</dbReference>
<organism evidence="6 7">
    <name type="scientific">Devosia salina</name>
    <dbReference type="NCBI Taxonomy" id="2860336"/>
    <lineage>
        <taxon>Bacteria</taxon>
        <taxon>Pseudomonadati</taxon>
        <taxon>Pseudomonadota</taxon>
        <taxon>Alphaproteobacteria</taxon>
        <taxon>Hyphomicrobiales</taxon>
        <taxon>Devosiaceae</taxon>
        <taxon>Devosia</taxon>
    </lineage>
</organism>
<keyword evidence="1" id="KW-0805">Transcription regulation</keyword>
<dbReference type="InterPro" id="IPR036390">
    <property type="entry name" value="WH_DNA-bd_sf"/>
</dbReference>
<dbReference type="SMART" id="SM00346">
    <property type="entry name" value="HTH_ICLR"/>
    <property type="match status" value="1"/>
</dbReference>
<dbReference type="InterPro" id="IPR050707">
    <property type="entry name" value="HTH_MetabolicPath_Reg"/>
</dbReference>
<dbReference type="Pfam" id="PF09339">
    <property type="entry name" value="HTH_IclR"/>
    <property type="match status" value="1"/>
</dbReference>
<evidence type="ECO:0000256" key="2">
    <source>
        <dbReference type="ARBA" id="ARBA00023125"/>
    </source>
</evidence>
<dbReference type="Pfam" id="PF01614">
    <property type="entry name" value="IclR_C"/>
    <property type="match status" value="1"/>
</dbReference>
<evidence type="ECO:0000256" key="3">
    <source>
        <dbReference type="ARBA" id="ARBA00023163"/>
    </source>
</evidence>
<evidence type="ECO:0000313" key="7">
    <source>
        <dbReference type="Proteomes" id="UP000825799"/>
    </source>
</evidence>
<gene>
    <name evidence="6" type="ORF">K1X15_12630</name>
</gene>
<evidence type="ECO:0000259" key="5">
    <source>
        <dbReference type="PROSITE" id="PS51078"/>
    </source>
</evidence>
<dbReference type="Proteomes" id="UP000825799">
    <property type="component" value="Chromosome"/>
</dbReference>
<evidence type="ECO:0000259" key="4">
    <source>
        <dbReference type="PROSITE" id="PS51077"/>
    </source>
</evidence>
<dbReference type="SUPFAM" id="SSF46785">
    <property type="entry name" value="Winged helix' DNA-binding domain"/>
    <property type="match status" value="1"/>
</dbReference>
<dbReference type="EMBL" id="CP080590">
    <property type="protein sequence ID" value="QYO75484.1"/>
    <property type="molecule type" value="Genomic_DNA"/>
</dbReference>
<feature type="domain" description="HTH iclR-type" evidence="4">
    <location>
        <begin position="6"/>
        <end position="67"/>
    </location>
</feature>
<reference evidence="6 7" key="1">
    <citation type="submission" date="2021-08" db="EMBL/GenBank/DDBJ databases">
        <title>Devosia salina sp. nov., isolated from the South China Sea sediment.</title>
        <authorList>
            <person name="Zhou Z."/>
        </authorList>
    </citation>
    <scope>NUCLEOTIDE SEQUENCE [LARGE SCALE GENOMIC DNA]</scope>
    <source>
        <strain evidence="6 7">SCS-3</strain>
    </source>
</reference>
<dbReference type="PROSITE" id="PS51078">
    <property type="entry name" value="ICLR_ED"/>
    <property type="match status" value="1"/>
</dbReference>
<dbReference type="Gene3D" id="3.30.450.40">
    <property type="match status" value="1"/>
</dbReference>
<dbReference type="PROSITE" id="PS51077">
    <property type="entry name" value="HTH_ICLR"/>
    <property type="match status" value="1"/>
</dbReference>
<evidence type="ECO:0000256" key="1">
    <source>
        <dbReference type="ARBA" id="ARBA00023015"/>
    </source>
</evidence>
<keyword evidence="2" id="KW-0238">DNA-binding</keyword>
<dbReference type="InterPro" id="IPR036388">
    <property type="entry name" value="WH-like_DNA-bd_sf"/>
</dbReference>
<dbReference type="RefSeq" id="WP_220303983.1">
    <property type="nucleotide sequence ID" value="NZ_CP080590.1"/>
</dbReference>
<dbReference type="Gene3D" id="1.10.10.10">
    <property type="entry name" value="Winged helix-like DNA-binding domain superfamily/Winged helix DNA-binding domain"/>
    <property type="match status" value="1"/>
</dbReference>
<feature type="domain" description="IclR-ED" evidence="5">
    <location>
        <begin position="68"/>
        <end position="254"/>
    </location>
</feature>
<dbReference type="InterPro" id="IPR005471">
    <property type="entry name" value="Tscrpt_reg_IclR_N"/>
</dbReference>
<keyword evidence="3" id="KW-0804">Transcription</keyword>
<dbReference type="SUPFAM" id="SSF55781">
    <property type="entry name" value="GAF domain-like"/>
    <property type="match status" value="1"/>
</dbReference>